<dbReference type="PRINTS" id="PR00784">
    <property type="entry name" value="MTUNCOUPLING"/>
</dbReference>
<evidence type="ECO:0000256" key="5">
    <source>
        <dbReference type="ARBA" id="ARBA00022737"/>
    </source>
</evidence>
<evidence type="ECO:0000256" key="9">
    <source>
        <dbReference type="RuleBase" id="RU000488"/>
    </source>
</evidence>
<evidence type="ECO:0000313" key="11">
    <source>
        <dbReference type="EMBL" id="CAH2984271.1"/>
    </source>
</evidence>
<evidence type="ECO:0000256" key="7">
    <source>
        <dbReference type="ARBA" id="ARBA00023136"/>
    </source>
</evidence>
<comment type="similarity">
    <text evidence="2 9">Belongs to the mitochondrial carrier (TC 2.A.29) family.</text>
</comment>
<dbReference type="SUPFAM" id="SSF103506">
    <property type="entry name" value="Mitochondrial carrier"/>
    <property type="match status" value="1"/>
</dbReference>
<evidence type="ECO:0000256" key="1">
    <source>
        <dbReference type="ARBA" id="ARBA00004141"/>
    </source>
</evidence>
<feature type="transmembrane region" description="Helical" evidence="10">
    <location>
        <begin position="20"/>
        <end position="37"/>
    </location>
</feature>
<evidence type="ECO:0000256" key="10">
    <source>
        <dbReference type="SAM" id="Phobius"/>
    </source>
</evidence>
<keyword evidence="5" id="KW-0677">Repeat</keyword>
<feature type="repeat" description="Solcar" evidence="8">
    <location>
        <begin position="107"/>
        <end position="198"/>
    </location>
</feature>
<proteinExistence type="inferred from homology"/>
<feature type="repeat" description="Solcar" evidence="8">
    <location>
        <begin position="205"/>
        <end position="288"/>
    </location>
</feature>
<dbReference type="Pfam" id="PF00153">
    <property type="entry name" value="Mito_carr"/>
    <property type="match status" value="3"/>
</dbReference>
<dbReference type="PANTHER" id="PTHR45618">
    <property type="entry name" value="MITOCHONDRIAL DICARBOXYLATE CARRIER-RELATED"/>
    <property type="match status" value="1"/>
</dbReference>
<keyword evidence="7 8" id="KW-0472">Membrane</keyword>
<evidence type="ECO:0000313" key="12">
    <source>
        <dbReference type="Proteomes" id="UP001153292"/>
    </source>
</evidence>
<keyword evidence="12" id="KW-1185">Reference proteome</keyword>
<name>A0ABN8L360_CHISP</name>
<dbReference type="EMBL" id="OU963911">
    <property type="protein sequence ID" value="CAH2984271.1"/>
    <property type="molecule type" value="Genomic_DNA"/>
</dbReference>
<accession>A0ABN8L360</accession>
<evidence type="ECO:0000256" key="4">
    <source>
        <dbReference type="ARBA" id="ARBA00022692"/>
    </source>
</evidence>
<organism evidence="11 12">
    <name type="scientific">Chilo suppressalis</name>
    <name type="common">Asiatic rice borer moth</name>
    <dbReference type="NCBI Taxonomy" id="168631"/>
    <lineage>
        <taxon>Eukaryota</taxon>
        <taxon>Metazoa</taxon>
        <taxon>Ecdysozoa</taxon>
        <taxon>Arthropoda</taxon>
        <taxon>Hexapoda</taxon>
        <taxon>Insecta</taxon>
        <taxon>Pterygota</taxon>
        <taxon>Neoptera</taxon>
        <taxon>Endopterygota</taxon>
        <taxon>Lepidoptera</taxon>
        <taxon>Glossata</taxon>
        <taxon>Ditrysia</taxon>
        <taxon>Pyraloidea</taxon>
        <taxon>Crambidae</taxon>
        <taxon>Crambinae</taxon>
        <taxon>Chilo</taxon>
    </lineage>
</organism>
<dbReference type="Proteomes" id="UP001153292">
    <property type="component" value="Chromosome 18"/>
</dbReference>
<evidence type="ECO:0000256" key="8">
    <source>
        <dbReference type="PROSITE-ProRule" id="PRU00282"/>
    </source>
</evidence>
<dbReference type="Gene3D" id="1.50.40.10">
    <property type="entry name" value="Mitochondrial carrier domain"/>
    <property type="match status" value="1"/>
</dbReference>
<keyword evidence="6 10" id="KW-1133">Transmembrane helix</keyword>
<evidence type="ECO:0000256" key="3">
    <source>
        <dbReference type="ARBA" id="ARBA00022448"/>
    </source>
</evidence>
<dbReference type="PROSITE" id="PS50920">
    <property type="entry name" value="SOLCAR"/>
    <property type="match status" value="3"/>
</dbReference>
<dbReference type="InterPro" id="IPR023395">
    <property type="entry name" value="MCP_dom_sf"/>
</dbReference>
<comment type="subcellular location">
    <subcellularLocation>
        <location evidence="1">Membrane</location>
        <topology evidence="1">Multi-pass membrane protein</topology>
    </subcellularLocation>
</comment>
<evidence type="ECO:0008006" key="13">
    <source>
        <dbReference type="Google" id="ProtNLM"/>
    </source>
</evidence>
<gene>
    <name evidence="11" type="ORF">CHILSU_LOCUS4250</name>
</gene>
<keyword evidence="3 9" id="KW-0813">Transport</keyword>
<keyword evidence="4 8" id="KW-0812">Transmembrane</keyword>
<evidence type="ECO:0000256" key="6">
    <source>
        <dbReference type="ARBA" id="ARBA00022989"/>
    </source>
</evidence>
<dbReference type="InterPro" id="IPR018108">
    <property type="entry name" value="MCP_transmembrane"/>
</dbReference>
<protein>
    <recommendedName>
        <fullName evidence="13">Mitochondrial 2-oxoglutarate/malate carrier protein</fullName>
    </recommendedName>
</protein>
<evidence type="ECO:0000256" key="2">
    <source>
        <dbReference type="ARBA" id="ARBA00006375"/>
    </source>
</evidence>
<dbReference type="InterPro" id="IPR002067">
    <property type="entry name" value="MCP"/>
</dbReference>
<reference evidence="11" key="1">
    <citation type="submission" date="2021-12" db="EMBL/GenBank/DDBJ databases">
        <authorList>
            <person name="King R."/>
        </authorList>
    </citation>
    <scope>NUCLEOTIDE SEQUENCE</scope>
</reference>
<dbReference type="InterPro" id="IPR050391">
    <property type="entry name" value="Mito_Metabolite_Transporter"/>
</dbReference>
<sequence>MAEKAPQKTKIDKIPDGLKFAFGGLAGMVSICVVQPMDLLKTRMQLSGGGRTTFSMASEIVRKEGVLGLYNGLSAAVLRQALYSTSRFGIYDNLFEYYKKSNNNVPPNYLIKMLMGVFAGSVAAMCCTPSEVALIRMTADGRLPPEKRRRYKNVFDALMRVVKEEGVLKLWRGATPTVARAMVVTAVQLATYSQAREMFIPYVPDGIALHFCAAMMSGLVTTIASMPVDIIKTKIQNAAKGQSQLSVVTNLLRNEGVLSLWKGFVPYYARLGPHTVLIFIFLEQFNAAYLRYANSQ</sequence>
<feature type="repeat" description="Solcar" evidence="8">
    <location>
        <begin position="14"/>
        <end position="97"/>
    </location>
</feature>